<keyword evidence="1" id="KW-0472">Membrane</keyword>
<dbReference type="EMBL" id="LBPY01000013">
    <property type="protein sequence ID" value="KKP66069.1"/>
    <property type="molecule type" value="Genomic_DNA"/>
</dbReference>
<comment type="caution">
    <text evidence="2">The sequence shown here is derived from an EMBL/GenBank/DDBJ whole genome shotgun (WGS) entry which is preliminary data.</text>
</comment>
<proteinExistence type="predicted"/>
<reference evidence="2 3" key="1">
    <citation type="journal article" date="2015" name="Nature">
        <title>rRNA introns, odd ribosomes, and small enigmatic genomes across a large radiation of phyla.</title>
        <authorList>
            <person name="Brown C.T."/>
            <person name="Hug L.A."/>
            <person name="Thomas B.C."/>
            <person name="Sharon I."/>
            <person name="Castelle C.J."/>
            <person name="Singh A."/>
            <person name="Wilkins M.J."/>
            <person name="Williams K.H."/>
            <person name="Banfield J.F."/>
        </authorList>
    </citation>
    <scope>NUCLEOTIDE SEQUENCE [LARGE SCALE GENOMIC DNA]</scope>
</reference>
<evidence type="ECO:0000313" key="2">
    <source>
        <dbReference type="EMBL" id="KKP66069.1"/>
    </source>
</evidence>
<organism evidence="2 3">
    <name type="scientific">Candidatus Nomurabacteria bacterium GW2011_GWE1_35_16</name>
    <dbReference type="NCBI Taxonomy" id="1618761"/>
    <lineage>
        <taxon>Bacteria</taxon>
        <taxon>Candidatus Nomuraibacteriota</taxon>
    </lineage>
</organism>
<accession>A0A0G0B9K1</accession>
<evidence type="ECO:0000313" key="3">
    <source>
        <dbReference type="Proteomes" id="UP000034952"/>
    </source>
</evidence>
<dbReference type="AlphaFoldDB" id="A0A0G0B9K1"/>
<keyword evidence="1" id="KW-0812">Transmembrane</keyword>
<name>A0A0G0B9K1_9BACT</name>
<dbReference type="Proteomes" id="UP000034952">
    <property type="component" value="Unassembled WGS sequence"/>
</dbReference>
<keyword evidence="1" id="KW-1133">Transmembrane helix</keyword>
<gene>
    <name evidence="2" type="ORF">UR64_C0013G0028</name>
</gene>
<evidence type="ECO:0000256" key="1">
    <source>
        <dbReference type="SAM" id="Phobius"/>
    </source>
</evidence>
<protein>
    <submittedName>
        <fullName evidence="2">Uncharacterized protein</fullName>
    </submittedName>
</protein>
<feature type="transmembrane region" description="Helical" evidence="1">
    <location>
        <begin position="25"/>
        <end position="48"/>
    </location>
</feature>
<sequence length="190" mass="20987">MLTNYKKNNNLGLTPTPTFKSRRKWVSGFTIIEILIACSIITVSMFALMQTAQKGLTLSYQALKKSQVNLLLEEGAEAVKSIRDNNWATIDGLSLDTPYYLFFNTTTKSWILDDTSTTSLSGHIPTYPIDGVFIRTVNISSVGRDVDDDILVSGGTIDIRTKLVTISVSWPIPGSTSSKSLSFYISDIFN</sequence>